<dbReference type="Proteomes" id="UP000504606">
    <property type="component" value="Unplaced"/>
</dbReference>
<evidence type="ECO:0000256" key="2">
    <source>
        <dbReference type="PROSITE-ProRule" id="PRU00023"/>
    </source>
</evidence>
<proteinExistence type="inferred from homology"/>
<protein>
    <submittedName>
        <fullName evidence="5">Uncharacterized protein LOC113211430 isoform X1</fullName>
    </submittedName>
</protein>
<dbReference type="PRINTS" id="PR01415">
    <property type="entry name" value="ANKYRIN"/>
</dbReference>
<gene>
    <name evidence="5" type="primary">LOC113211430</name>
</gene>
<evidence type="ECO:0000256" key="3">
    <source>
        <dbReference type="SAM" id="MobiDB-lite"/>
    </source>
</evidence>
<feature type="region of interest" description="Disordered" evidence="3">
    <location>
        <begin position="80"/>
        <end position="208"/>
    </location>
</feature>
<feature type="region of interest" description="Disordered" evidence="3">
    <location>
        <begin position="20"/>
        <end position="65"/>
    </location>
</feature>
<feature type="compositionally biased region" description="Basic and acidic residues" evidence="3">
    <location>
        <begin position="516"/>
        <end position="527"/>
    </location>
</feature>
<dbReference type="PROSITE" id="PS50088">
    <property type="entry name" value="ANK_REPEAT"/>
    <property type="match status" value="2"/>
</dbReference>
<accession>A0A9C6X2Q3</accession>
<dbReference type="InterPro" id="IPR036770">
    <property type="entry name" value="Ankyrin_rpt-contain_sf"/>
</dbReference>
<reference evidence="5" key="1">
    <citation type="submission" date="2025-08" db="UniProtKB">
        <authorList>
            <consortium name="RefSeq"/>
        </authorList>
    </citation>
    <scope>IDENTIFICATION</scope>
    <source>
        <tissue evidence="5">Whole organism</tissue>
    </source>
</reference>
<feature type="compositionally biased region" description="Low complexity" evidence="3">
    <location>
        <begin position="130"/>
        <end position="162"/>
    </location>
</feature>
<feature type="compositionally biased region" description="Pro residues" evidence="3">
    <location>
        <begin position="166"/>
        <end position="193"/>
    </location>
</feature>
<sequence>MRAERVETVSPVDLSVRTVRRSADSTAWPDVDPEPEDCDSTALLQPPRARAASHVSSAPRPPRRSAVVPRMHYMPDFSVAQFFQRGPPAGPPRREERVEPPPQVALPRVSTLPWPSALPASASQPVAHHSPLLPRYSSNRSSLYPSSSAPALPPGAASGYLLDGLPAPPAAPAAPAPFSAPAPSPRPPPPSVPDVPEGPARIRTKAEMKMQLGDAAAEAVRSWLASSSPLAAESVEPPCAASSECAPLPRPWPPRPACRPSASLAPVAASGLGMEPSTSALEDPHVVRRGVLDPVRAPVLDPVQVPAQDAAVAAAPAAGSATPDATRTAVVSSSATLCADEPPFASVAPVFEPLPAGASTAIESDDSQGAWAQSCRDFEMQLGAGKSFTSPKKQLQKNIQKQSTYTCDNNLYNFNKKLARSPPVSPDASENHKVLRQVKNIVSSTESIVKVKNSSTNSSDHSTRRNRRLNKVIKNEPDSDASEGASSVIDEDCASLSSDDQSLRSARTRTSGQRSSRKETLGKRDLSSRSQSKVEIVRSPTRRRKTSSKESSPAKTPLNDQIDLKSGNNAGCSSEPQPSEDENPEKLNAPQTQSVKIRLRTKIVEVERVCLRPKGDGSDFRPGWEEEVFQYKRSLRMPPVLINMSKRFSDVDMDCPKSPLINSGKESAANSSLPSRCSRPNSELDVISTCPDLESEDALSSASQPVSVKNRMGGGRHSIVDKLVEKVSKPASRKKSENLKIYDISGMKAKLQSTLKLKLNEPSTSSKDSNLKKDTNKKKSTSKVSEDFIKSVFGAEKVSPKSDSKALDNKKLKVKSIPNKRKPERLPVRQISLRKRILVIPKTTNGKPSKKLDGTQTDGIVLRPRNVQQGSNTRPVMRSAALVRRSKVVLNSKQQKNTVKTEMISKESACGGDTKKSSIDVENSLSKDCLDSQPPVIRKKVRLRRKFRSGFDYIRKKKRVRKDAKKIEVDVEKEKIVPVVARTPLTEEQIQVTLRNWVINRSHGDTVLHRASRVGYAEVAQYAIEKLNVSPRVADNAGYTPLHEAARRGHVELSKILLENGADVSCSATGGIRPLHEAAESNNVEMLRLLLEYGADPTLATYADETPLSIVEPDSAAHKLLLLHLADVQGLPAPPWKFHGPSTIFDPVTYKGDLALQSAPAVESDSESEIDMFSSEVTPPPLYSFCDEPSSQCWVLIKDLMEVLNIQSEEELMQQLNGNAQDRPTSSQYQNDFVRTREITVEEFLQKTETVTFSAPLVNLPVAECKICLIEFNCRVRELLNEETTSLV</sequence>
<dbReference type="InterPro" id="IPR047144">
    <property type="entry name" value="BCOR-like"/>
</dbReference>
<evidence type="ECO:0000313" key="4">
    <source>
        <dbReference type="Proteomes" id="UP000504606"/>
    </source>
</evidence>
<dbReference type="Gene3D" id="1.25.40.20">
    <property type="entry name" value="Ankyrin repeat-containing domain"/>
    <property type="match status" value="1"/>
</dbReference>
<evidence type="ECO:0000313" key="5">
    <source>
        <dbReference type="RefSeq" id="XP_052128049.1"/>
    </source>
</evidence>
<dbReference type="OrthoDB" id="3666223at2759"/>
<organism evidence="4 5">
    <name type="scientific">Frankliniella occidentalis</name>
    <name type="common">Western flower thrips</name>
    <name type="synonym">Euthrips occidentalis</name>
    <dbReference type="NCBI Taxonomy" id="133901"/>
    <lineage>
        <taxon>Eukaryota</taxon>
        <taxon>Metazoa</taxon>
        <taxon>Ecdysozoa</taxon>
        <taxon>Arthropoda</taxon>
        <taxon>Hexapoda</taxon>
        <taxon>Insecta</taxon>
        <taxon>Pterygota</taxon>
        <taxon>Neoptera</taxon>
        <taxon>Paraneoptera</taxon>
        <taxon>Thysanoptera</taxon>
        <taxon>Terebrantia</taxon>
        <taxon>Thripoidea</taxon>
        <taxon>Thripidae</taxon>
        <taxon>Frankliniella</taxon>
    </lineage>
</organism>
<dbReference type="Pfam" id="PF12796">
    <property type="entry name" value="Ank_2"/>
    <property type="match status" value="1"/>
</dbReference>
<feature type="compositionally biased region" description="Polar residues" evidence="3">
    <location>
        <begin position="495"/>
        <end position="514"/>
    </location>
</feature>
<feature type="region of interest" description="Disordered" evidence="3">
    <location>
        <begin position="755"/>
        <end position="783"/>
    </location>
</feature>
<feature type="repeat" description="ANK" evidence="2">
    <location>
        <begin position="1070"/>
        <end position="1102"/>
    </location>
</feature>
<feature type="region of interest" description="Disordered" evidence="3">
    <location>
        <begin position="445"/>
        <end position="594"/>
    </location>
</feature>
<feature type="compositionally biased region" description="Low complexity" evidence="3">
    <location>
        <begin position="46"/>
        <end position="65"/>
    </location>
</feature>
<feature type="region of interest" description="Disordered" evidence="3">
    <location>
        <begin position="416"/>
        <end position="435"/>
    </location>
</feature>
<keyword evidence="4" id="KW-1185">Reference proteome</keyword>
<evidence type="ECO:0000256" key="1">
    <source>
        <dbReference type="ARBA" id="ARBA00034703"/>
    </source>
</evidence>
<keyword evidence="2" id="KW-0040">ANK repeat</keyword>
<name>A0A9C6X2Q3_FRAOC</name>
<dbReference type="PROSITE" id="PS50297">
    <property type="entry name" value="ANK_REP_REGION"/>
    <property type="match status" value="2"/>
</dbReference>
<dbReference type="GeneID" id="113211430"/>
<dbReference type="GO" id="GO:0003714">
    <property type="term" value="F:transcription corepressor activity"/>
    <property type="evidence" value="ECO:0007669"/>
    <property type="project" value="TreeGrafter"/>
</dbReference>
<feature type="repeat" description="ANK" evidence="2">
    <location>
        <begin position="1037"/>
        <end position="1069"/>
    </location>
</feature>
<dbReference type="RefSeq" id="XP_052128049.1">
    <property type="nucleotide sequence ID" value="XM_052272089.1"/>
</dbReference>
<dbReference type="PANTHER" id="PTHR24117:SF9">
    <property type="entry name" value="BCL-6 COREPRESSOR PCGF1 BINDING DOMAIN-CONTAINING PROTEIN"/>
    <property type="match status" value="1"/>
</dbReference>
<dbReference type="InterPro" id="IPR002110">
    <property type="entry name" value="Ankyrin_rpt"/>
</dbReference>
<dbReference type="SMART" id="SM00248">
    <property type="entry name" value="ANK"/>
    <property type="match status" value="3"/>
</dbReference>
<comment type="similarity">
    <text evidence="1">Belongs to the BCOR family.</text>
</comment>
<dbReference type="PANTHER" id="PTHR24117">
    <property type="entry name" value="AGAP007537-PB"/>
    <property type="match status" value="1"/>
</dbReference>
<dbReference type="SUPFAM" id="SSF48403">
    <property type="entry name" value="Ankyrin repeat"/>
    <property type="match status" value="1"/>
</dbReference>
<dbReference type="GO" id="GO:0005634">
    <property type="term" value="C:nucleus"/>
    <property type="evidence" value="ECO:0007669"/>
    <property type="project" value="TreeGrafter"/>
</dbReference>
<feature type="compositionally biased region" description="Polar residues" evidence="3">
    <location>
        <begin position="566"/>
        <end position="577"/>
    </location>
</feature>
<feature type="compositionally biased region" description="Polar residues" evidence="3">
    <location>
        <begin position="445"/>
        <end position="460"/>
    </location>
</feature>
<dbReference type="GO" id="GO:0000122">
    <property type="term" value="P:negative regulation of transcription by RNA polymerase II"/>
    <property type="evidence" value="ECO:0007669"/>
    <property type="project" value="TreeGrafter"/>
</dbReference>